<reference evidence="2" key="2">
    <citation type="journal article" date="2022" name="Sci. Total Environ.">
        <title>Prevalence, transmission, and molecular epidemiology of tet(X)-positive bacteria among humans, animals, and environmental niches in China: An epidemiological, and genomic-based study.</title>
        <authorList>
            <person name="Dong N."/>
            <person name="Zeng Y."/>
            <person name="Cai C."/>
            <person name="Sun C."/>
            <person name="Lu J."/>
            <person name="Liu C."/>
            <person name="Zhou H."/>
            <person name="Sun Q."/>
            <person name="Shu L."/>
            <person name="Wang H."/>
            <person name="Wang Y."/>
            <person name="Wang S."/>
            <person name="Wu C."/>
            <person name="Chan E.W."/>
            <person name="Chen G."/>
            <person name="Shen Z."/>
            <person name="Chen S."/>
            <person name="Zhang R."/>
        </authorList>
    </citation>
    <scope>NUCLEOTIDE SEQUENCE</scope>
    <source>
        <strain evidence="2">R1692</strain>
    </source>
</reference>
<gene>
    <name evidence="2" type="ORF">HX018_02775</name>
</gene>
<accession>A0ABT7NJ07</accession>
<dbReference type="RefSeq" id="WP_149527265.1">
    <property type="nucleotide sequence ID" value="NZ_CP030848.1"/>
</dbReference>
<protein>
    <submittedName>
        <fullName evidence="2">DUF5007 domain-containing protein</fullName>
    </submittedName>
</protein>
<organism evidence="2 3">
    <name type="scientific">Sphingobacterium hotanense</name>
    <dbReference type="NCBI Taxonomy" id="649196"/>
    <lineage>
        <taxon>Bacteria</taxon>
        <taxon>Pseudomonadati</taxon>
        <taxon>Bacteroidota</taxon>
        <taxon>Sphingobacteriia</taxon>
        <taxon>Sphingobacteriales</taxon>
        <taxon>Sphingobacteriaceae</taxon>
        <taxon>Sphingobacterium</taxon>
    </lineage>
</organism>
<proteinExistence type="predicted"/>
<evidence type="ECO:0000313" key="2">
    <source>
        <dbReference type="EMBL" id="MDM1047170.1"/>
    </source>
</evidence>
<dbReference type="PROSITE" id="PS51257">
    <property type="entry name" value="PROKAR_LIPOPROTEIN"/>
    <property type="match status" value="1"/>
</dbReference>
<feature type="signal peptide" evidence="1">
    <location>
        <begin position="1"/>
        <end position="20"/>
    </location>
</feature>
<sequence length="353" mass="40220">MKRIYKAALSCVLLAMLVLAGCKKVDVGYLSDNIRYGSNPVVAERGVFKIVTGIIPDNSTPPFKITVLDVRNKATGQREESFFKPSEITVWKEKYDPKTDTTLALIDAKRTKEMRLPLQVIEKSGQLMFTQATEGVPVGEYLLDLKIENPNGTKEYKGITTIKINDPLLYEHVNAPYFILVDPKDGSSKRYPHDVDWFDISKQQSANMTFKVTRDANGPNQVILKVYDKNGAVFPGKALERRPNGDSFLNTMATFAYKTTVTETSVIHDYAQARFPDVYWDSQPNNILCYYRIYDKYIESVDYVDTWDPPYKITYQTDPKSYILQMRFGMKFNLPGTYLVEMHLTATKKAGVN</sequence>
<dbReference type="Proteomes" id="UP001170954">
    <property type="component" value="Unassembled WGS sequence"/>
</dbReference>
<name>A0ABT7NJ07_9SPHI</name>
<dbReference type="EMBL" id="JACAGK010000005">
    <property type="protein sequence ID" value="MDM1047170.1"/>
    <property type="molecule type" value="Genomic_DNA"/>
</dbReference>
<comment type="caution">
    <text evidence="2">The sequence shown here is derived from an EMBL/GenBank/DDBJ whole genome shotgun (WGS) entry which is preliminary data.</text>
</comment>
<keyword evidence="3" id="KW-1185">Reference proteome</keyword>
<evidence type="ECO:0000256" key="1">
    <source>
        <dbReference type="SAM" id="SignalP"/>
    </source>
</evidence>
<reference evidence="2" key="1">
    <citation type="submission" date="2020-06" db="EMBL/GenBank/DDBJ databases">
        <authorList>
            <person name="Dong N."/>
        </authorList>
    </citation>
    <scope>NUCLEOTIDE SEQUENCE</scope>
    <source>
        <strain evidence="2">R1692</strain>
    </source>
</reference>
<evidence type="ECO:0000313" key="3">
    <source>
        <dbReference type="Proteomes" id="UP001170954"/>
    </source>
</evidence>
<feature type="chain" id="PRO_5046390848" evidence="1">
    <location>
        <begin position="21"/>
        <end position="353"/>
    </location>
</feature>
<keyword evidence="1" id="KW-0732">Signal</keyword>